<protein>
    <submittedName>
        <fullName evidence="1">LORF2 protein</fullName>
    </submittedName>
</protein>
<name>A0A6G1BDB4_CROCR</name>
<accession>A0A6G1BDB4</accession>
<evidence type="ECO:0000313" key="2">
    <source>
        <dbReference type="Proteomes" id="UP000475037"/>
    </source>
</evidence>
<feature type="non-terminal residue" evidence="1">
    <location>
        <position position="1"/>
    </location>
</feature>
<dbReference type="EMBL" id="VOAJ01001019">
    <property type="protein sequence ID" value="KAF0885959.1"/>
    <property type="molecule type" value="Genomic_DNA"/>
</dbReference>
<feature type="non-terminal residue" evidence="1">
    <location>
        <position position="142"/>
    </location>
</feature>
<proteinExistence type="predicted"/>
<dbReference type="Proteomes" id="UP000475037">
    <property type="component" value="Unassembled WGS sequence"/>
</dbReference>
<organism evidence="1 2">
    <name type="scientific">Crocuta crocuta</name>
    <name type="common">Spotted hyena</name>
    <dbReference type="NCBI Taxonomy" id="9678"/>
    <lineage>
        <taxon>Eukaryota</taxon>
        <taxon>Metazoa</taxon>
        <taxon>Chordata</taxon>
        <taxon>Craniata</taxon>
        <taxon>Vertebrata</taxon>
        <taxon>Euteleostomi</taxon>
        <taxon>Mammalia</taxon>
        <taxon>Eutheria</taxon>
        <taxon>Laurasiatheria</taxon>
        <taxon>Carnivora</taxon>
        <taxon>Feliformia</taxon>
        <taxon>Hyaenidae</taxon>
        <taxon>Crocuta</taxon>
    </lineage>
</organism>
<comment type="caution">
    <text evidence="1">The sequence shown here is derived from an EMBL/GenBank/DDBJ whole genome shotgun (WGS) entry which is preliminary data.</text>
</comment>
<reference evidence="1 2" key="1">
    <citation type="submission" date="2019-11" db="EMBL/GenBank/DDBJ databases">
        <authorList>
            <person name="Yang C."/>
            <person name="Li F."/>
        </authorList>
    </citation>
    <scope>NUCLEOTIDE SEQUENCE [LARGE SCALE GENOMIC DNA]</scope>
    <source>
        <strain evidence="1">KB4526</strain>
        <tissue evidence="1">Muscle</tissue>
    </source>
</reference>
<sequence length="142" mass="16970">ETMRLLEENIRGELDIGLDNDFLDVTPKAKTTKAKINRWDYIKLKSFCTVKETISQMKRQPTKWEKIFVNHMSEKGRISKIYKEHIQLSNKQSNDKKKKMDRMGYLAQSTFSKEDLQIANRYMKRYSTSLIIREMQIKTTQR</sequence>
<keyword evidence="2" id="KW-1185">Reference proteome</keyword>
<gene>
    <name evidence="1" type="ORF">FOF47_R18745</name>
</gene>
<dbReference type="AlphaFoldDB" id="A0A6G1BDB4"/>
<evidence type="ECO:0000313" key="1">
    <source>
        <dbReference type="EMBL" id="KAF0885959.1"/>
    </source>
</evidence>